<feature type="repeat" description="TPR" evidence="7">
    <location>
        <begin position="349"/>
        <end position="382"/>
    </location>
</feature>
<dbReference type="Pfam" id="PF01435">
    <property type="entry name" value="Peptidase_M48"/>
    <property type="match status" value="1"/>
</dbReference>
<feature type="transmembrane region" description="Helical" evidence="8">
    <location>
        <begin position="20"/>
        <end position="41"/>
    </location>
</feature>
<reference evidence="10 11" key="1">
    <citation type="journal article" date="2013" name="Genome Announc.">
        <title>Draft genome sequences for three mercury-methylating, sulfate-reducing bacteria.</title>
        <authorList>
            <person name="Brown S.D."/>
            <person name="Hurt R.A.Jr."/>
            <person name="Gilmour C.C."/>
            <person name="Elias D.A."/>
        </authorList>
    </citation>
    <scope>NUCLEOTIDE SEQUENCE [LARGE SCALE GENOMIC DNA]</scope>
    <source>
        <strain evidence="10 11">DSM 16529</strain>
    </source>
</reference>
<dbReference type="GO" id="GO:0051603">
    <property type="term" value="P:proteolysis involved in protein catabolic process"/>
    <property type="evidence" value="ECO:0007669"/>
    <property type="project" value="TreeGrafter"/>
</dbReference>
<keyword evidence="7" id="KW-0802">TPR repeat</keyword>
<keyword evidence="6" id="KW-0482">Metalloprotease</keyword>
<dbReference type="GO" id="GO:0046872">
    <property type="term" value="F:metal ion binding"/>
    <property type="evidence" value="ECO:0007669"/>
    <property type="project" value="UniProtKB-KW"/>
</dbReference>
<keyword evidence="2" id="KW-0645">Protease</keyword>
<evidence type="ECO:0000313" key="10">
    <source>
        <dbReference type="EMBL" id="EPR31494.1"/>
    </source>
</evidence>
<keyword evidence="5" id="KW-0862">Zinc</keyword>
<dbReference type="PROSITE" id="PS50005">
    <property type="entry name" value="TPR"/>
    <property type="match status" value="1"/>
</dbReference>
<evidence type="ECO:0000256" key="1">
    <source>
        <dbReference type="ARBA" id="ARBA00001947"/>
    </source>
</evidence>
<evidence type="ECO:0000256" key="4">
    <source>
        <dbReference type="ARBA" id="ARBA00022801"/>
    </source>
</evidence>
<dbReference type="PANTHER" id="PTHR22726">
    <property type="entry name" value="METALLOENDOPEPTIDASE OMA1"/>
    <property type="match status" value="1"/>
</dbReference>
<evidence type="ECO:0000256" key="7">
    <source>
        <dbReference type="PROSITE-ProRule" id="PRU00339"/>
    </source>
</evidence>
<sequence>MEGLVRPGEPKIAAMQPTRLSNILLATLVFAALLVPALVFLTATPSRAIFEFTVRDEIELGQKFNLAVRAQLPIIEDPEIQGYIHDMANRIKAAMPPQPFDINAEVVRSNMLNAFAGPAGYTFFFSGLILEFEHESDLAGVMAHEFAHVSQRHLADRIQKSRIIGPASLIGAIAAAFLGGGQTGAALAVGAQAAGHSAMLSYSRENEREADQVGMNYLIRAGYNPWGLVRGFQIMRRKQWFAGRDIPTYLSTHPGLPERIDYISSRVELLPAEIRNRAEDDDRFLRVKMLIRSRYTDTTLAMGYYDNKPQSEWTCTDRLGNAILLERLNRMTEARERYQEALACAPNDSLYLRESGRFYFQTGDFDRAGELLQKAVVVNPRDAMSLFYYARLLGERKQFAQALDYMERVKQRLPEDPEVRQHLGRLYGNSGNAFQGHLQLAYAALYRNDKRQTEFQRQQADRLATTEADKKALEDFAEAHSARAEFWR</sequence>
<keyword evidence="8" id="KW-1133">Transmembrane helix</keyword>
<keyword evidence="8" id="KW-0812">Transmembrane</keyword>
<organism evidence="10 11">
    <name type="scientific">Alkalidesulfovibrio alkalitolerans DSM 16529</name>
    <dbReference type="NCBI Taxonomy" id="1121439"/>
    <lineage>
        <taxon>Bacteria</taxon>
        <taxon>Pseudomonadati</taxon>
        <taxon>Thermodesulfobacteriota</taxon>
        <taxon>Desulfovibrionia</taxon>
        <taxon>Desulfovibrionales</taxon>
        <taxon>Desulfovibrionaceae</taxon>
        <taxon>Alkalidesulfovibrio</taxon>
    </lineage>
</organism>
<name>S7UC73_9BACT</name>
<keyword evidence="8" id="KW-0472">Membrane</keyword>
<evidence type="ECO:0000256" key="8">
    <source>
        <dbReference type="SAM" id="Phobius"/>
    </source>
</evidence>
<evidence type="ECO:0000313" key="11">
    <source>
        <dbReference type="Proteomes" id="UP000014975"/>
    </source>
</evidence>
<dbReference type="GO" id="GO:0004222">
    <property type="term" value="F:metalloendopeptidase activity"/>
    <property type="evidence" value="ECO:0007669"/>
    <property type="project" value="InterPro"/>
</dbReference>
<dbReference type="InterPro" id="IPR001915">
    <property type="entry name" value="Peptidase_M48"/>
</dbReference>
<comment type="cofactor">
    <cofactor evidence="1">
        <name>Zn(2+)</name>
        <dbReference type="ChEBI" id="CHEBI:29105"/>
    </cofactor>
</comment>
<dbReference type="EMBL" id="ATHI01000028">
    <property type="protein sequence ID" value="EPR31494.1"/>
    <property type="molecule type" value="Genomic_DNA"/>
</dbReference>
<dbReference type="Gene3D" id="1.25.40.10">
    <property type="entry name" value="Tetratricopeptide repeat domain"/>
    <property type="match status" value="1"/>
</dbReference>
<evidence type="ECO:0000256" key="5">
    <source>
        <dbReference type="ARBA" id="ARBA00022833"/>
    </source>
</evidence>
<keyword evidence="3" id="KW-0479">Metal-binding</keyword>
<protein>
    <submittedName>
        <fullName evidence="10">Peptidase M48 Ste24p</fullName>
    </submittedName>
</protein>
<keyword evidence="4" id="KW-0378">Hydrolase</keyword>
<dbReference type="AlphaFoldDB" id="S7UC73"/>
<accession>S7UC73</accession>
<evidence type="ECO:0000259" key="9">
    <source>
        <dbReference type="Pfam" id="PF01435"/>
    </source>
</evidence>
<dbReference type="PATRIC" id="fig|1121439.3.peg.2187"/>
<dbReference type="STRING" id="1121439.dsat_0818"/>
<dbReference type="SUPFAM" id="SSF48452">
    <property type="entry name" value="TPR-like"/>
    <property type="match status" value="1"/>
</dbReference>
<evidence type="ECO:0000256" key="3">
    <source>
        <dbReference type="ARBA" id="ARBA00022723"/>
    </source>
</evidence>
<dbReference type="CDD" id="cd07333">
    <property type="entry name" value="M48C_bepA_like"/>
    <property type="match status" value="1"/>
</dbReference>
<dbReference type="InterPro" id="IPR019734">
    <property type="entry name" value="TPR_rpt"/>
</dbReference>
<dbReference type="Gene3D" id="3.30.2010.10">
    <property type="entry name" value="Metalloproteases ('zincins'), catalytic domain"/>
    <property type="match status" value="1"/>
</dbReference>
<keyword evidence="11" id="KW-1185">Reference proteome</keyword>
<dbReference type="GO" id="GO:0016020">
    <property type="term" value="C:membrane"/>
    <property type="evidence" value="ECO:0007669"/>
    <property type="project" value="TreeGrafter"/>
</dbReference>
<feature type="domain" description="Peptidase M48" evidence="9">
    <location>
        <begin position="76"/>
        <end position="266"/>
    </location>
</feature>
<dbReference type="PANTHER" id="PTHR22726:SF1">
    <property type="entry name" value="METALLOENDOPEPTIDASE OMA1, MITOCHONDRIAL"/>
    <property type="match status" value="1"/>
</dbReference>
<gene>
    <name evidence="10" type="ORF">dsat_0818</name>
</gene>
<dbReference type="InterPro" id="IPR011990">
    <property type="entry name" value="TPR-like_helical_dom_sf"/>
</dbReference>
<comment type="caution">
    <text evidence="10">The sequence shown here is derived from an EMBL/GenBank/DDBJ whole genome shotgun (WGS) entry which is preliminary data.</text>
</comment>
<dbReference type="InterPro" id="IPR051156">
    <property type="entry name" value="Mito/Outer_Membr_Metalloprot"/>
</dbReference>
<dbReference type="eggNOG" id="COG4783">
    <property type="taxonomic scope" value="Bacteria"/>
</dbReference>
<evidence type="ECO:0000256" key="6">
    <source>
        <dbReference type="ARBA" id="ARBA00023049"/>
    </source>
</evidence>
<proteinExistence type="predicted"/>
<dbReference type="Proteomes" id="UP000014975">
    <property type="component" value="Unassembled WGS sequence"/>
</dbReference>
<dbReference type="SMART" id="SM00028">
    <property type="entry name" value="TPR"/>
    <property type="match status" value="3"/>
</dbReference>
<evidence type="ECO:0000256" key="2">
    <source>
        <dbReference type="ARBA" id="ARBA00022670"/>
    </source>
</evidence>